<evidence type="ECO:0000313" key="2">
    <source>
        <dbReference type="Proteomes" id="UP000574067"/>
    </source>
</evidence>
<organism evidence="1 2">
    <name type="scientific">Azohydromonas caseinilytica</name>
    <dbReference type="NCBI Taxonomy" id="2728836"/>
    <lineage>
        <taxon>Bacteria</taxon>
        <taxon>Pseudomonadati</taxon>
        <taxon>Pseudomonadota</taxon>
        <taxon>Betaproteobacteria</taxon>
        <taxon>Burkholderiales</taxon>
        <taxon>Sphaerotilaceae</taxon>
        <taxon>Azohydromonas</taxon>
    </lineage>
</organism>
<dbReference type="RefSeq" id="WP_169163938.1">
    <property type="nucleotide sequence ID" value="NZ_JABBFW010000051.1"/>
</dbReference>
<dbReference type="Proteomes" id="UP000574067">
    <property type="component" value="Unassembled WGS sequence"/>
</dbReference>
<name>A0A848FIG8_9BURK</name>
<dbReference type="AlphaFoldDB" id="A0A848FIG8"/>
<evidence type="ECO:0000313" key="1">
    <source>
        <dbReference type="EMBL" id="NML19042.1"/>
    </source>
</evidence>
<gene>
    <name evidence="1" type="primary">tssF</name>
    <name evidence="1" type="ORF">HHL10_29145</name>
</gene>
<comment type="caution">
    <text evidence="1">The sequence shown here is derived from an EMBL/GenBank/DDBJ whole genome shotgun (WGS) entry which is preliminary data.</text>
</comment>
<reference evidence="1 2" key="1">
    <citation type="submission" date="2020-04" db="EMBL/GenBank/DDBJ databases">
        <title>Azohydromonas sp. isolated from soil.</title>
        <authorList>
            <person name="Dahal R.H."/>
        </authorList>
    </citation>
    <scope>NUCLEOTIDE SEQUENCE [LARGE SCALE GENOMIC DNA]</scope>
    <source>
        <strain evidence="1 2">G-1-1-14</strain>
    </source>
</reference>
<keyword evidence="2" id="KW-1185">Reference proteome</keyword>
<dbReference type="Pfam" id="PF05947">
    <property type="entry name" value="T6SS_TssF"/>
    <property type="match status" value="1"/>
</dbReference>
<dbReference type="PANTHER" id="PTHR35370:SF1">
    <property type="entry name" value="TYPE VI SECRETION SYSTEM COMPONENT TSSF1"/>
    <property type="match status" value="1"/>
</dbReference>
<dbReference type="PIRSF" id="PIRSF028304">
    <property type="entry name" value="UCP028304"/>
    <property type="match status" value="1"/>
</dbReference>
<protein>
    <submittedName>
        <fullName evidence="1">Type VI secretion system baseplate subunit TssF</fullName>
    </submittedName>
</protein>
<dbReference type="InterPro" id="IPR010272">
    <property type="entry name" value="T6SS_TssF"/>
</dbReference>
<dbReference type="NCBIfam" id="TIGR03359">
    <property type="entry name" value="VI_chp_6"/>
    <property type="match status" value="1"/>
</dbReference>
<dbReference type="EMBL" id="JABBFW010000051">
    <property type="protein sequence ID" value="NML19042.1"/>
    <property type="molecule type" value="Genomic_DNA"/>
</dbReference>
<sequence length="633" mass="71270">MHRLLSQFESELAFLHDTANEFARRYPRIAGRLLTGNQVLQDPHVERLAQGFAVLSARMHKRLDDDFPLFTQTLLGLFYPHYLRPFPSCSIVRFDLGQAAQCMHTSKAIPRGAVLDARSIHNVTCRFTTTATAQLLPLQVVDAGLRAGINEPYSPTLSDYDTARLSIRFELAPSVSCWRDLGVEHIRLFIDGEPALVTLLRETLVSKVTATLVQTSKYGSWHSSTLRPRPVGFHDSEVLIDVDARCHQAYQLLIDYFAFPEKFNFVDLPLPELAMHVDDRELCLHFILSGIRSDSKEARLLELVNASNFLTGCAPVINLFSRQASPIKINHRSTTYRVLPEHANIPNYEVYAIDRVLRAHETEMGTTVEAIPHIYSLLHEHLSSNGDQPPPYWYAFRSDMMSEMSPGCETEIGLTDMCFDASVNHADTLSIELRATNRELPCQISIGKADGDLELIVQKGEIGWADGNSQADKTDLVLESIRPRLLRRPSLPRRINLHTEGLRRLMSLLSLSHLSLPKMGIDALKEVLRLYDLSDCTHAERLIDGLVSVEYRSVEGCAVGNPYAVLVRGTEIQLTVNEHYFVGRGLFLFAQVMEHFFGLYAHLNTFVRLQLLSFRTDQVLFDGAPRIGGAPLI</sequence>
<accession>A0A848FIG8</accession>
<proteinExistence type="predicted"/>
<dbReference type="PANTHER" id="PTHR35370">
    <property type="entry name" value="CYTOPLASMIC PROTEIN-RELATED-RELATED"/>
    <property type="match status" value="1"/>
</dbReference>